<evidence type="ECO:0000256" key="6">
    <source>
        <dbReference type="ARBA" id="ARBA00022741"/>
    </source>
</evidence>
<evidence type="ECO:0000313" key="9">
    <source>
        <dbReference type="EMBL" id="GLQ75921.1"/>
    </source>
</evidence>
<keyword evidence="5" id="KW-0479">Metal-binding</keyword>
<keyword evidence="10" id="KW-1185">Reference proteome</keyword>
<evidence type="ECO:0000256" key="8">
    <source>
        <dbReference type="ARBA" id="ARBA00022842"/>
    </source>
</evidence>
<evidence type="ECO:0000256" key="7">
    <source>
        <dbReference type="ARBA" id="ARBA00022840"/>
    </source>
</evidence>
<dbReference type="InterPro" id="IPR003846">
    <property type="entry name" value="SelO"/>
</dbReference>
<dbReference type="Pfam" id="PF02696">
    <property type="entry name" value="SelO"/>
    <property type="match status" value="1"/>
</dbReference>
<evidence type="ECO:0000256" key="5">
    <source>
        <dbReference type="ARBA" id="ARBA00022723"/>
    </source>
</evidence>
<evidence type="ECO:0000256" key="3">
    <source>
        <dbReference type="ARBA" id="ARBA00022679"/>
    </source>
</evidence>
<keyword evidence="3" id="KW-0808">Transferase</keyword>
<comment type="caution">
    <text evidence="9">The sequence shown here is derived from an EMBL/GenBank/DDBJ whole genome shotgun (WGS) entry which is preliminary data.</text>
</comment>
<organism evidence="9 10">
    <name type="scientific">Vibrio penaeicida</name>
    <dbReference type="NCBI Taxonomy" id="104609"/>
    <lineage>
        <taxon>Bacteria</taxon>
        <taxon>Pseudomonadati</taxon>
        <taxon>Pseudomonadota</taxon>
        <taxon>Gammaproteobacteria</taxon>
        <taxon>Vibrionales</taxon>
        <taxon>Vibrionaceae</taxon>
        <taxon>Vibrio</taxon>
    </lineage>
</organism>
<name>A0AAV5NZ11_9VIBR</name>
<evidence type="ECO:0000256" key="1">
    <source>
        <dbReference type="ARBA" id="ARBA00001946"/>
    </source>
</evidence>
<protein>
    <submittedName>
        <fullName evidence="9">Uncharacterized protein</fullName>
    </submittedName>
</protein>
<keyword evidence="8" id="KW-0460">Magnesium</keyword>
<comment type="cofactor">
    <cofactor evidence="1">
        <name>Mg(2+)</name>
        <dbReference type="ChEBI" id="CHEBI:18420"/>
    </cofactor>
</comment>
<evidence type="ECO:0000256" key="4">
    <source>
        <dbReference type="ARBA" id="ARBA00022695"/>
    </source>
</evidence>
<dbReference type="EMBL" id="BSNX01000075">
    <property type="protein sequence ID" value="GLQ75921.1"/>
    <property type="molecule type" value="Genomic_DNA"/>
</dbReference>
<dbReference type="GO" id="GO:0046872">
    <property type="term" value="F:metal ion binding"/>
    <property type="evidence" value="ECO:0007669"/>
    <property type="project" value="UniProtKB-KW"/>
</dbReference>
<keyword evidence="4" id="KW-0548">Nucleotidyltransferase</keyword>
<sequence>MIEKMSNLPTTSLVPFVTSKVNGASVAWKNLDLIRDYGLDHIDDIDTWLLDNYSFSTLPVDESNQQADQSTFYAERYGGQLLAGNGGGGRAGLKGDFQCKGIGPTPLIGSITPDHYRTGMASLTEMLNEALWGEVCHAMLPHGAVRCLAIIDLGNILDDEERYAIAVRENEVRMGHFELSPYFEPRGNEPLLSESLRVKAAIDQFEEICSSIYTGSGTLEAILDGIVKRFAEQLACARLLRICHGSITSSNIGISGKYLDFGTISSLGSYENISTSLGNPGFLYEQRNIVSSINGFIDTINWYRKDINISSSDYVEKFNKHFENQCQLRFSSIFGFEYTEQSPLRSTYERLSKNIYRYLTMGGAKEKYGVTYHNEGGGFHTLDTLFGKLADRDFDSDSLEHSMFLDIKEILAESGEEYDEYIRQKFCFYNESNLNMDYLHYDLIRQEISEMIKSDNIHSVFSEYLENKIKRSNKIKEYYNA</sequence>
<comment type="similarity">
    <text evidence="2">Belongs to the SELO family.</text>
</comment>
<reference evidence="10" key="1">
    <citation type="journal article" date="2019" name="Int. J. Syst. Evol. Microbiol.">
        <title>The Global Catalogue of Microorganisms (GCM) 10K type strain sequencing project: providing services to taxonomists for standard genome sequencing and annotation.</title>
        <authorList>
            <consortium name="The Broad Institute Genomics Platform"/>
            <consortium name="The Broad Institute Genome Sequencing Center for Infectious Disease"/>
            <person name="Wu L."/>
            <person name="Ma J."/>
        </authorList>
    </citation>
    <scope>NUCLEOTIDE SEQUENCE [LARGE SCALE GENOMIC DNA]</scope>
    <source>
        <strain evidence="10">NBRC 15640</strain>
    </source>
</reference>
<gene>
    <name evidence="9" type="ORF">GCM10007932_52840</name>
</gene>
<keyword evidence="6" id="KW-0547">Nucleotide-binding</keyword>
<proteinExistence type="inferred from homology"/>
<dbReference type="RefSeq" id="WP_126608545.1">
    <property type="nucleotide sequence ID" value="NZ_AP025145.1"/>
</dbReference>
<accession>A0AAV5NZ11</accession>
<dbReference type="GO" id="GO:0016779">
    <property type="term" value="F:nucleotidyltransferase activity"/>
    <property type="evidence" value="ECO:0007669"/>
    <property type="project" value="UniProtKB-KW"/>
</dbReference>
<dbReference type="GO" id="GO:0005524">
    <property type="term" value="F:ATP binding"/>
    <property type="evidence" value="ECO:0007669"/>
    <property type="project" value="UniProtKB-KW"/>
</dbReference>
<keyword evidence="7" id="KW-0067">ATP-binding</keyword>
<dbReference type="AlphaFoldDB" id="A0AAV5NZ11"/>
<dbReference type="Proteomes" id="UP001156690">
    <property type="component" value="Unassembled WGS sequence"/>
</dbReference>
<evidence type="ECO:0000256" key="2">
    <source>
        <dbReference type="ARBA" id="ARBA00009747"/>
    </source>
</evidence>
<evidence type="ECO:0000313" key="10">
    <source>
        <dbReference type="Proteomes" id="UP001156690"/>
    </source>
</evidence>